<keyword evidence="3" id="KW-1185">Reference proteome</keyword>
<dbReference type="PROSITE" id="PS50994">
    <property type="entry name" value="INTEGRASE"/>
    <property type="match status" value="1"/>
</dbReference>
<gene>
    <name evidence="2" type="ORF">CSUI_010493</name>
</gene>
<feature type="non-terminal residue" evidence="2">
    <location>
        <position position="101"/>
    </location>
</feature>
<sequence length="101" mass="11503">MRTDVHEYVTTCVQCQKNKPRCTRAPGLLQPLSVPERPWQSVSIDFVTGLPPSSVSAYHFIRVVVDRLSKMAHSVPTHSSVTAEKLAELFLRRLWYLHGFP</sequence>
<reference evidence="2 3" key="1">
    <citation type="journal article" date="2017" name="Int. J. Parasitol.">
        <title>The genome of the protozoan parasite Cystoisospora suis and a reverse vaccinology approach to identify vaccine candidates.</title>
        <authorList>
            <person name="Palmieri N."/>
            <person name="Shrestha A."/>
            <person name="Ruttkowski B."/>
            <person name="Beck T."/>
            <person name="Vogl C."/>
            <person name="Tomley F."/>
            <person name="Blake D.P."/>
            <person name="Joachim A."/>
        </authorList>
    </citation>
    <scope>NUCLEOTIDE SEQUENCE [LARGE SCALE GENOMIC DNA]</scope>
    <source>
        <strain evidence="2 3">Wien I</strain>
    </source>
</reference>
<evidence type="ECO:0000259" key="1">
    <source>
        <dbReference type="PROSITE" id="PS50994"/>
    </source>
</evidence>
<dbReference type="AlphaFoldDB" id="A0A2C6KH82"/>
<dbReference type="GeneID" id="94433807"/>
<dbReference type="EMBL" id="MIGC01007581">
    <property type="protein sequence ID" value="PHJ15696.1"/>
    <property type="molecule type" value="Genomic_DNA"/>
</dbReference>
<feature type="domain" description="Integrase catalytic" evidence="1">
    <location>
        <begin position="34"/>
        <end position="101"/>
    </location>
</feature>
<dbReference type="SUPFAM" id="SSF53098">
    <property type="entry name" value="Ribonuclease H-like"/>
    <property type="match status" value="1"/>
</dbReference>
<dbReference type="GO" id="GO:0003676">
    <property type="term" value="F:nucleic acid binding"/>
    <property type="evidence" value="ECO:0007669"/>
    <property type="project" value="InterPro"/>
</dbReference>
<dbReference type="Gene3D" id="3.30.420.10">
    <property type="entry name" value="Ribonuclease H-like superfamily/Ribonuclease H"/>
    <property type="match status" value="1"/>
</dbReference>
<evidence type="ECO:0000313" key="3">
    <source>
        <dbReference type="Proteomes" id="UP000221165"/>
    </source>
</evidence>
<dbReference type="OrthoDB" id="2202254at2759"/>
<proteinExistence type="predicted"/>
<dbReference type="InterPro" id="IPR001584">
    <property type="entry name" value="Integrase_cat-core"/>
</dbReference>
<dbReference type="RefSeq" id="XP_067917428.1">
    <property type="nucleotide sequence ID" value="XM_068070596.1"/>
</dbReference>
<dbReference type="PANTHER" id="PTHR35046:SF18">
    <property type="entry name" value="RNA-DIRECTED DNA POLYMERASE"/>
    <property type="match status" value="1"/>
</dbReference>
<dbReference type="VEuPathDB" id="ToxoDB:CSUI_010493"/>
<dbReference type="PANTHER" id="PTHR35046">
    <property type="entry name" value="ZINC KNUCKLE (CCHC-TYPE) FAMILY PROTEIN"/>
    <property type="match status" value="1"/>
</dbReference>
<comment type="caution">
    <text evidence="2">The sequence shown here is derived from an EMBL/GenBank/DDBJ whole genome shotgun (WGS) entry which is preliminary data.</text>
</comment>
<accession>A0A2C6KH82</accession>
<organism evidence="2 3">
    <name type="scientific">Cystoisospora suis</name>
    <dbReference type="NCBI Taxonomy" id="483139"/>
    <lineage>
        <taxon>Eukaryota</taxon>
        <taxon>Sar</taxon>
        <taxon>Alveolata</taxon>
        <taxon>Apicomplexa</taxon>
        <taxon>Conoidasida</taxon>
        <taxon>Coccidia</taxon>
        <taxon>Eucoccidiorida</taxon>
        <taxon>Eimeriorina</taxon>
        <taxon>Sarcocystidae</taxon>
        <taxon>Cystoisospora</taxon>
    </lineage>
</organism>
<dbReference type="InterPro" id="IPR012337">
    <property type="entry name" value="RNaseH-like_sf"/>
</dbReference>
<dbReference type="Proteomes" id="UP000221165">
    <property type="component" value="Unassembled WGS sequence"/>
</dbReference>
<dbReference type="GO" id="GO:0015074">
    <property type="term" value="P:DNA integration"/>
    <property type="evidence" value="ECO:0007669"/>
    <property type="project" value="InterPro"/>
</dbReference>
<evidence type="ECO:0000313" key="2">
    <source>
        <dbReference type="EMBL" id="PHJ15696.1"/>
    </source>
</evidence>
<dbReference type="InterPro" id="IPR036397">
    <property type="entry name" value="RNaseH_sf"/>
</dbReference>
<protein>
    <submittedName>
        <fullName evidence="2">Retrotransposon nucleocapsid related</fullName>
    </submittedName>
</protein>
<name>A0A2C6KH82_9APIC</name>